<dbReference type="AlphaFoldDB" id="A0A7K4MQD7"/>
<reference evidence="1 2" key="1">
    <citation type="journal article" date="2019" name="Environ. Microbiol.">
        <title>Genomics insights into ecotype formation of ammonia-oxidizing archaea in the deep ocean.</title>
        <authorList>
            <person name="Wang Y."/>
            <person name="Huang J.M."/>
            <person name="Cui G.J."/>
            <person name="Nunoura T."/>
            <person name="Takaki Y."/>
            <person name="Li W.L."/>
            <person name="Li J."/>
            <person name="Gao Z.M."/>
            <person name="Takai K."/>
            <person name="Zhang A.Q."/>
            <person name="Stepanauskas R."/>
        </authorList>
    </citation>
    <scope>NUCLEOTIDE SEQUENCE [LARGE SCALE GENOMIC DNA]</scope>
    <source>
        <strain evidence="1 2">L15b</strain>
    </source>
</reference>
<evidence type="ECO:0000313" key="2">
    <source>
        <dbReference type="Proteomes" id="UP000523105"/>
    </source>
</evidence>
<accession>A0A7K4MQD7</accession>
<proteinExistence type="predicted"/>
<sequence>MHKNYLILAITTHEFAVACDAENNPETVEEELNKSIASKLKRSKLSKNKIKPIVINAFYHKDGKEMVDRLKKIKKLRAISVLKVNPRA</sequence>
<comment type="caution">
    <text evidence="1">The sequence shown here is derived from an EMBL/GenBank/DDBJ whole genome shotgun (WGS) entry which is preliminary data.</text>
</comment>
<name>A0A7K4MQD7_9ARCH</name>
<protein>
    <submittedName>
        <fullName evidence="1">Uncharacterized protein</fullName>
    </submittedName>
</protein>
<dbReference type="EMBL" id="JACASV010000011">
    <property type="protein sequence ID" value="NWJ43124.1"/>
    <property type="molecule type" value="Genomic_DNA"/>
</dbReference>
<gene>
    <name evidence="1" type="ORF">HX837_02800</name>
</gene>
<organism evidence="1 2">
    <name type="scientific">Marine Group I thaumarchaeote</name>
    <dbReference type="NCBI Taxonomy" id="2511932"/>
    <lineage>
        <taxon>Archaea</taxon>
        <taxon>Nitrososphaerota</taxon>
        <taxon>Marine Group I</taxon>
    </lineage>
</organism>
<dbReference type="Proteomes" id="UP000523105">
    <property type="component" value="Unassembled WGS sequence"/>
</dbReference>
<evidence type="ECO:0000313" key="1">
    <source>
        <dbReference type="EMBL" id="NWJ43124.1"/>
    </source>
</evidence>